<evidence type="ECO:0000256" key="1">
    <source>
        <dbReference type="ARBA" id="ARBA00022729"/>
    </source>
</evidence>
<dbReference type="Pfam" id="PF00395">
    <property type="entry name" value="SLH"/>
    <property type="match status" value="1"/>
</dbReference>
<dbReference type="InterPro" id="IPR001119">
    <property type="entry name" value="SLH_dom"/>
</dbReference>
<dbReference type="PROSITE" id="PS51272">
    <property type="entry name" value="SLH"/>
    <property type="match status" value="1"/>
</dbReference>
<evidence type="ECO:0000313" key="5">
    <source>
        <dbReference type="Proteomes" id="UP000658225"/>
    </source>
</evidence>
<keyword evidence="1 2" id="KW-0732">Signal</keyword>
<accession>A0A927MKY2</accession>
<dbReference type="Proteomes" id="UP000658225">
    <property type="component" value="Unassembled WGS sequence"/>
</dbReference>
<evidence type="ECO:0000313" key="4">
    <source>
        <dbReference type="EMBL" id="MBE1556639.1"/>
    </source>
</evidence>
<comment type="caution">
    <text evidence="4">The sequence shown here is derived from an EMBL/GenBank/DDBJ whole genome shotgun (WGS) entry which is preliminary data.</text>
</comment>
<dbReference type="AlphaFoldDB" id="A0A927MKY2"/>
<keyword evidence="5" id="KW-1185">Reference proteome</keyword>
<sequence>MTINQSQKYKKFLVGAASAALVASAVAPVVSAADLKATKGKTHDKAIEALSNSGIISGYPDGSFKPNKTLTRSDVVKFMGKWLVSKGYKVPTDYKTNPRFSDLKSNSNDELLKYAAIVKDNGVFNGSDGRLLASDNITRENMAVVLVRAFDRVHDIELIKYVGAQDFKKDVTDLMEAKAEARSAIDVLDFFDITNPESPKFNPRNTTTRGQFATFLYKSINTDFSAAKKVEVNEDQVAVDAAADLVKAGTVEVSRGEQATAENKLVAVQAYVDGLIAGKGVVAKVVVGTTINDYKVTLTKGEAKAEKAITVTVVFAVDDRFVTKVKSINATQLEVSFSTAVAANSVLNADGSFIAGTVTLWTLDGVTAIPVSGKLSADGKVLTVTTTAPLSKRYDFKVENLKSKDGKTIDKYTEMITIAADKTAPTILNVERVSASQMKVKFSEPMKAFTATTFKYEDGSAVNGITGVITTGANEIIFTMDTNVSVTKRIVATFIGAQDQAGNLITPNPATVSFLKEGADGVAPVITSITQSGATTFAVKFSEQLIGNPIVTVGGIAVTTIVKDATDSTTYNVTVGSVLDGAKTVAVSSFSDLSGEAGVTTSKVVTFVKDSNAPRVVTSAVVQDATNGKEYLELTFDKNINLATAPAISNVSGVGTYVKDFVTSDSTNFATTQVSYKNASDKKVVRVELNAFLGTTGFKAATYTLDLTFTNLASDTATAVSTAHVTFTRGEDGSSVSNPVVAVTSIVQNAGNNNKVNVTFDKAVDGASAINPTNYKIDGAIVESVTLNPVVGGTQVAVLNLKADSNAFTGIRNINIENIKALGSSIVMEPYFTNTVLLTENVAPTVTFAKLTDVNKVTLIFSEAVNTTAVTTDFELLIGGGTTATNEKVSTPAGTGVNSINLILQDNITNENIASGFSLKGLPSLNIVDAAGNKLSLPVNISITQ</sequence>
<gene>
    <name evidence="4" type="ORF">H4683_003764</name>
</gene>
<name>A0A927MKY2_9BACL</name>
<feature type="chain" id="PRO_5036850335" description="SLH domain-containing protein" evidence="2">
    <location>
        <begin position="33"/>
        <end position="945"/>
    </location>
</feature>
<dbReference type="InterPro" id="IPR014755">
    <property type="entry name" value="Cu-Rt/internalin_Ig-like"/>
</dbReference>
<feature type="domain" description="SLH" evidence="3">
    <location>
        <begin position="30"/>
        <end position="93"/>
    </location>
</feature>
<dbReference type="RefSeq" id="WP_192600267.1">
    <property type="nucleotide sequence ID" value="NZ_JADBEL010000031.1"/>
</dbReference>
<evidence type="ECO:0000256" key="2">
    <source>
        <dbReference type="SAM" id="SignalP"/>
    </source>
</evidence>
<dbReference type="Gene3D" id="2.60.40.1220">
    <property type="match status" value="2"/>
</dbReference>
<evidence type="ECO:0000259" key="3">
    <source>
        <dbReference type="PROSITE" id="PS51272"/>
    </source>
</evidence>
<feature type="signal peptide" evidence="2">
    <location>
        <begin position="1"/>
        <end position="32"/>
    </location>
</feature>
<dbReference type="EMBL" id="JADBEL010000031">
    <property type="protein sequence ID" value="MBE1556639.1"/>
    <property type="molecule type" value="Genomic_DNA"/>
</dbReference>
<protein>
    <recommendedName>
        <fullName evidence="3">SLH domain-containing protein</fullName>
    </recommendedName>
</protein>
<reference evidence="4" key="1">
    <citation type="submission" date="2020-10" db="EMBL/GenBank/DDBJ databases">
        <title>Genomic Encyclopedia of Type Strains, Phase IV (KMG-IV): sequencing the most valuable type-strain genomes for metagenomic binning, comparative biology and taxonomic classification.</title>
        <authorList>
            <person name="Goeker M."/>
        </authorList>
    </citation>
    <scope>NUCLEOTIDE SEQUENCE</scope>
    <source>
        <strain evidence="4">DSM 13886</strain>
    </source>
</reference>
<proteinExistence type="predicted"/>
<organism evidence="4 5">
    <name type="scientific">Sporosarcina limicola</name>
    <dbReference type="NCBI Taxonomy" id="34101"/>
    <lineage>
        <taxon>Bacteria</taxon>
        <taxon>Bacillati</taxon>
        <taxon>Bacillota</taxon>
        <taxon>Bacilli</taxon>
        <taxon>Bacillales</taxon>
        <taxon>Caryophanaceae</taxon>
        <taxon>Sporosarcina</taxon>
    </lineage>
</organism>